<feature type="non-terminal residue" evidence="1">
    <location>
        <position position="281"/>
    </location>
</feature>
<evidence type="ECO:0008006" key="3">
    <source>
        <dbReference type="Google" id="ProtNLM"/>
    </source>
</evidence>
<protein>
    <recommendedName>
        <fullName evidence="3">AsmA domain-containing protein</fullName>
    </recommendedName>
</protein>
<dbReference type="OrthoDB" id="5965899at2"/>
<gene>
    <name evidence="1" type="ORF">N791_09235</name>
</gene>
<comment type="caution">
    <text evidence="1">The sequence shown here is derived from an EMBL/GenBank/DDBJ whole genome shotgun (WGS) entry which is preliminary data.</text>
</comment>
<name>A0A0A0M3Q7_9GAMM</name>
<accession>A0A0A0M3Q7</accession>
<evidence type="ECO:0000313" key="1">
    <source>
        <dbReference type="EMBL" id="KGO97633.1"/>
    </source>
</evidence>
<dbReference type="eggNOG" id="COG2982">
    <property type="taxonomic scope" value="Bacteria"/>
</dbReference>
<organism evidence="1 2">
    <name type="scientific">Lysobacter defluvii IMMIB APB-9 = DSM 18482</name>
    <dbReference type="NCBI Taxonomy" id="1385515"/>
    <lineage>
        <taxon>Bacteria</taxon>
        <taxon>Pseudomonadati</taxon>
        <taxon>Pseudomonadota</taxon>
        <taxon>Gammaproteobacteria</taxon>
        <taxon>Lysobacterales</taxon>
        <taxon>Lysobacteraceae</taxon>
        <taxon>Novilysobacter</taxon>
    </lineage>
</organism>
<proteinExistence type="predicted"/>
<dbReference type="RefSeq" id="WP_036139151.1">
    <property type="nucleotide sequence ID" value="NZ_AVBH01000265.1"/>
</dbReference>
<sequence>MDARPGPDRSPRRGRTRPWAALLLLVVLLVALAAWLSRPAQVAGLVLRQAGAALGLEIGFDGAAEYRLRGVPHLMVRGLDVRRPGSDAALLTARRAFLALPWSTLRSRGADLTVERVELDAPVLDLAELQAWLATRPPGDGPRVPTLTGGVRVTGGAVEGGDWRVDRIGVDVPFLAPGRPVRGRVFGELAMGTTRLPFHVHLTLAAPARDAAVGLAGNATLVTDSWSLEMQPVLSARLHAGTDGLGLDDMRLGMRGRHVAPERDALRFTAGLAAPLRYRDG</sequence>
<keyword evidence="2" id="KW-1185">Reference proteome</keyword>
<dbReference type="EMBL" id="AVBH01000265">
    <property type="protein sequence ID" value="KGO97633.1"/>
    <property type="molecule type" value="Genomic_DNA"/>
</dbReference>
<evidence type="ECO:0000313" key="2">
    <source>
        <dbReference type="Proteomes" id="UP000030003"/>
    </source>
</evidence>
<dbReference type="Proteomes" id="UP000030003">
    <property type="component" value="Unassembled WGS sequence"/>
</dbReference>
<dbReference type="AlphaFoldDB" id="A0A0A0M3Q7"/>
<reference evidence="1 2" key="1">
    <citation type="submission" date="2013-08" db="EMBL/GenBank/DDBJ databases">
        <title>Genomic analysis of Lysobacter defluvii.</title>
        <authorList>
            <person name="Wang Q."/>
            <person name="Wang G."/>
        </authorList>
    </citation>
    <scope>NUCLEOTIDE SEQUENCE [LARGE SCALE GENOMIC DNA]</scope>
    <source>
        <strain evidence="1 2">IMMIB APB-9</strain>
    </source>
</reference>
<dbReference type="STRING" id="1385515.GCA_000423325_00641"/>